<dbReference type="InterPro" id="IPR027417">
    <property type="entry name" value="P-loop_NTPase"/>
</dbReference>
<keyword evidence="12" id="KW-1185">Reference proteome</keyword>
<dbReference type="PROSITE" id="PS00676">
    <property type="entry name" value="SIGMA54_INTERACT_2"/>
    <property type="match status" value="1"/>
</dbReference>
<feature type="region of interest" description="Disordered" evidence="8">
    <location>
        <begin position="117"/>
        <end position="158"/>
    </location>
</feature>
<keyword evidence="5" id="KW-0805">Transcription regulation</keyword>
<evidence type="ECO:0000256" key="5">
    <source>
        <dbReference type="ARBA" id="ARBA00023015"/>
    </source>
</evidence>
<dbReference type="Gene3D" id="1.10.10.60">
    <property type="entry name" value="Homeodomain-like"/>
    <property type="match status" value="1"/>
</dbReference>
<dbReference type="Gene3D" id="1.10.8.60">
    <property type="match status" value="1"/>
</dbReference>
<dbReference type="FunFam" id="3.40.50.300:FF:000006">
    <property type="entry name" value="DNA-binding transcriptional regulator NtrC"/>
    <property type="match status" value="1"/>
</dbReference>
<dbReference type="GO" id="GO:0006355">
    <property type="term" value="P:regulation of DNA-templated transcription"/>
    <property type="evidence" value="ECO:0007669"/>
    <property type="project" value="InterPro"/>
</dbReference>
<evidence type="ECO:0000256" key="4">
    <source>
        <dbReference type="ARBA" id="ARBA00023012"/>
    </source>
</evidence>
<keyword evidence="2" id="KW-0547">Nucleotide-binding</keyword>
<evidence type="ECO:0000256" key="8">
    <source>
        <dbReference type="SAM" id="MobiDB-lite"/>
    </source>
</evidence>
<keyword evidence="1 7" id="KW-0597">Phosphoprotein</keyword>
<dbReference type="Pfam" id="PF00158">
    <property type="entry name" value="Sigma54_activat"/>
    <property type="match status" value="1"/>
</dbReference>
<dbReference type="SMART" id="SM00382">
    <property type="entry name" value="AAA"/>
    <property type="match status" value="1"/>
</dbReference>
<protein>
    <submittedName>
        <fullName evidence="11">Putative two-component response regulator transcriptional regulatory protein</fullName>
    </submittedName>
</protein>
<dbReference type="PANTHER" id="PTHR32071:SF81">
    <property type="entry name" value="PROPIONATE CATABOLISM OPERON REGULATORY PROTEIN"/>
    <property type="match status" value="1"/>
</dbReference>
<dbReference type="AlphaFoldDB" id="A4CIV3"/>
<dbReference type="FunFam" id="3.40.50.2300:FF:000018">
    <property type="entry name" value="DNA-binding transcriptional regulator NtrC"/>
    <property type="match status" value="1"/>
</dbReference>
<reference evidence="11 12" key="1">
    <citation type="journal article" date="2009" name="J. Bacteriol.">
        <title>Complete genome sequence of Robiginitalea biformata HTCC2501.</title>
        <authorList>
            <person name="Oh H.M."/>
            <person name="Giovannoni S.J."/>
            <person name="Lee K."/>
            <person name="Ferriera S."/>
            <person name="Johnson J."/>
            <person name="Cho J.C."/>
        </authorList>
    </citation>
    <scope>NUCLEOTIDE SEQUENCE [LARGE SCALE GENOMIC DNA]</scope>
    <source>
        <strain evidence="12">ATCC BAA-864 / HTCC2501 / KCTC 12146</strain>
    </source>
</reference>
<dbReference type="CDD" id="cd00009">
    <property type="entry name" value="AAA"/>
    <property type="match status" value="1"/>
</dbReference>
<dbReference type="InterPro" id="IPR011006">
    <property type="entry name" value="CheY-like_superfamily"/>
</dbReference>
<evidence type="ECO:0000259" key="9">
    <source>
        <dbReference type="PROSITE" id="PS50045"/>
    </source>
</evidence>
<keyword evidence="6" id="KW-0804">Transcription</keyword>
<accession>A4CIV3</accession>
<feature type="domain" description="Response regulatory" evidence="10">
    <location>
        <begin position="3"/>
        <end position="117"/>
    </location>
</feature>
<dbReference type="PROSITE" id="PS50045">
    <property type="entry name" value="SIGMA54_INTERACT_4"/>
    <property type="match status" value="1"/>
</dbReference>
<dbReference type="Pfam" id="PF25601">
    <property type="entry name" value="AAA_lid_14"/>
    <property type="match status" value="1"/>
</dbReference>
<dbReference type="InterPro" id="IPR002197">
    <property type="entry name" value="HTH_Fis"/>
</dbReference>
<evidence type="ECO:0000313" key="11">
    <source>
        <dbReference type="EMBL" id="EAR16861.1"/>
    </source>
</evidence>
<dbReference type="PANTHER" id="PTHR32071">
    <property type="entry name" value="TRANSCRIPTIONAL REGULATORY PROTEIN"/>
    <property type="match status" value="1"/>
</dbReference>
<dbReference type="SUPFAM" id="SSF46689">
    <property type="entry name" value="Homeodomain-like"/>
    <property type="match status" value="1"/>
</dbReference>
<evidence type="ECO:0000256" key="3">
    <source>
        <dbReference type="ARBA" id="ARBA00022840"/>
    </source>
</evidence>
<dbReference type="OrthoDB" id="5401077at2"/>
<evidence type="ECO:0000256" key="7">
    <source>
        <dbReference type="PROSITE-ProRule" id="PRU00169"/>
    </source>
</evidence>
<dbReference type="STRING" id="313596.RB2501_08165"/>
<dbReference type="InterPro" id="IPR002078">
    <property type="entry name" value="Sigma_54_int"/>
</dbReference>
<feature type="modified residue" description="4-aspartylphosphate" evidence="7">
    <location>
        <position position="52"/>
    </location>
</feature>
<dbReference type="InterPro" id="IPR058031">
    <property type="entry name" value="AAA_lid_NorR"/>
</dbReference>
<dbReference type="SMART" id="SM00448">
    <property type="entry name" value="REC"/>
    <property type="match status" value="1"/>
</dbReference>
<gene>
    <name evidence="11" type="ordered locus">RB2501_08165</name>
</gene>
<dbReference type="PROSITE" id="PS50110">
    <property type="entry name" value="RESPONSE_REGULATORY"/>
    <property type="match status" value="1"/>
</dbReference>
<name>A4CIV3_ROBBH</name>
<dbReference type="Pfam" id="PF02954">
    <property type="entry name" value="HTH_8"/>
    <property type="match status" value="1"/>
</dbReference>
<dbReference type="EMBL" id="CP001712">
    <property type="protein sequence ID" value="EAR16861.1"/>
    <property type="molecule type" value="Genomic_DNA"/>
</dbReference>
<dbReference type="Proteomes" id="UP000009049">
    <property type="component" value="Chromosome"/>
</dbReference>
<dbReference type="SUPFAM" id="SSF52172">
    <property type="entry name" value="CheY-like"/>
    <property type="match status" value="1"/>
</dbReference>
<evidence type="ECO:0000259" key="10">
    <source>
        <dbReference type="PROSITE" id="PS50110"/>
    </source>
</evidence>
<dbReference type="eggNOG" id="COG2204">
    <property type="taxonomic scope" value="Bacteria"/>
</dbReference>
<evidence type="ECO:0000313" key="12">
    <source>
        <dbReference type="Proteomes" id="UP000009049"/>
    </source>
</evidence>
<dbReference type="KEGG" id="rbi:RB2501_08165"/>
<keyword evidence="4" id="KW-0902">Two-component regulatory system</keyword>
<dbReference type="InterPro" id="IPR025943">
    <property type="entry name" value="Sigma_54_int_dom_ATP-bd_2"/>
</dbReference>
<evidence type="ECO:0000256" key="1">
    <source>
        <dbReference type="ARBA" id="ARBA00022553"/>
    </source>
</evidence>
<dbReference type="InterPro" id="IPR001789">
    <property type="entry name" value="Sig_transdc_resp-reg_receiver"/>
</dbReference>
<dbReference type="RefSeq" id="WP_015753617.1">
    <property type="nucleotide sequence ID" value="NC_013222.1"/>
</dbReference>
<dbReference type="InterPro" id="IPR003593">
    <property type="entry name" value="AAA+_ATPase"/>
</dbReference>
<sequence length="461" mass="50888">MPKILIIEDDAAFGQMLSRYLERNGYQVQCFPGAEPAMESLDRGGVDLLLTDLRLPASDGIEIMESVKKKHPETAVIIMTGYAEVETAVSSMKKGAADYISKPFTPDQLQVVIQQALAKKRPAGRKPGAGDPETSRAKDNQPLPSLPSDKSPGISGVSEASKKLAGHIELVAPTAMSVLLTGESGTGKEVAARNIHRQSKRRKGPFVAVDCGAIPADLAASEFFGHIKGSFTGAVQDKSGYFEAAEGGTLFLDEVGNLSYENQVQLLRALQERTVRRVGGNREIPVDVRIVTATNEDLARAVREGDFREDLYHRLNEFSISIPALRDRQADIPIFAEYFLEKANDYLDRTCPGYEQDVLQRFSTYAWPGNLREFRNVVTRAVLLSENRPIGMEVLPASMQGDTDPPVAGTGLELTREEYERKRILSALEQTNYNKTQAAKLLQITRKTLYNKINRYKLTVP</sequence>
<evidence type="ECO:0000256" key="2">
    <source>
        <dbReference type="ARBA" id="ARBA00022741"/>
    </source>
</evidence>
<evidence type="ECO:0000256" key="6">
    <source>
        <dbReference type="ARBA" id="ARBA00023163"/>
    </source>
</evidence>
<dbReference type="Pfam" id="PF00072">
    <property type="entry name" value="Response_reg"/>
    <property type="match status" value="1"/>
</dbReference>
<dbReference type="InterPro" id="IPR009057">
    <property type="entry name" value="Homeodomain-like_sf"/>
</dbReference>
<keyword evidence="3" id="KW-0067">ATP-binding</keyword>
<dbReference type="GO" id="GO:0000160">
    <property type="term" value="P:phosphorelay signal transduction system"/>
    <property type="evidence" value="ECO:0007669"/>
    <property type="project" value="UniProtKB-KW"/>
</dbReference>
<organism evidence="11 12">
    <name type="scientific">Robiginitalea biformata (strain ATCC BAA-864 / DSM 15991 / KCTC 12146 / HTCC2501)</name>
    <dbReference type="NCBI Taxonomy" id="313596"/>
    <lineage>
        <taxon>Bacteria</taxon>
        <taxon>Pseudomonadati</taxon>
        <taxon>Bacteroidota</taxon>
        <taxon>Flavobacteriia</taxon>
        <taxon>Flavobacteriales</taxon>
        <taxon>Flavobacteriaceae</taxon>
        <taxon>Robiginitalea</taxon>
    </lineage>
</organism>
<feature type="domain" description="Sigma-54 factor interaction" evidence="9">
    <location>
        <begin position="154"/>
        <end position="383"/>
    </location>
</feature>
<dbReference type="HOGENOM" id="CLU_000445_0_6_10"/>
<dbReference type="SUPFAM" id="SSF52540">
    <property type="entry name" value="P-loop containing nucleoside triphosphate hydrolases"/>
    <property type="match status" value="1"/>
</dbReference>
<dbReference type="PRINTS" id="PR01590">
    <property type="entry name" value="HTHFIS"/>
</dbReference>
<dbReference type="GO" id="GO:0005524">
    <property type="term" value="F:ATP binding"/>
    <property type="evidence" value="ECO:0007669"/>
    <property type="project" value="UniProtKB-KW"/>
</dbReference>
<dbReference type="Gene3D" id="3.40.50.2300">
    <property type="match status" value="1"/>
</dbReference>
<dbReference type="Gene3D" id="3.40.50.300">
    <property type="entry name" value="P-loop containing nucleotide triphosphate hydrolases"/>
    <property type="match status" value="1"/>
</dbReference>
<proteinExistence type="predicted"/>
<dbReference type="GO" id="GO:0043565">
    <property type="term" value="F:sequence-specific DNA binding"/>
    <property type="evidence" value="ECO:0007669"/>
    <property type="project" value="InterPro"/>
</dbReference>